<proteinExistence type="predicted"/>
<dbReference type="AlphaFoldDB" id="A0A5Q4BCP3"/>
<sequence>MYLYPLQICRFKHHPCREIIQHGTSSPITESCHLEILPHLAPRDPLRPSRHGKHRRSSPHPARTRTRHRPAAGGRRRPTTPFASHFVCIPPACRDDRAAHPSTLPSPSPLPPPVLTAHHSRGSAALLILQRGVASESEPTETMAAKTESVRRLGCLPLVRIRLLREGTKVWDDHLSVGQGKAVSGRQASRGQAEEK</sequence>
<evidence type="ECO:0000256" key="1">
    <source>
        <dbReference type="SAM" id="MobiDB-lite"/>
    </source>
</evidence>
<name>A0A5Q4BCP3_9PEZI</name>
<feature type="compositionally biased region" description="Basic residues" evidence="1">
    <location>
        <begin position="48"/>
        <end position="78"/>
    </location>
</feature>
<gene>
    <name evidence="2" type="ORF">CSHISOI_10961</name>
</gene>
<dbReference type="EMBL" id="PUHP01002352">
    <property type="protein sequence ID" value="TQN64464.1"/>
    <property type="molecule type" value="Genomic_DNA"/>
</dbReference>
<comment type="caution">
    <text evidence="2">The sequence shown here is derived from an EMBL/GenBank/DDBJ whole genome shotgun (WGS) entry which is preliminary data.</text>
</comment>
<evidence type="ECO:0000313" key="3">
    <source>
        <dbReference type="Proteomes" id="UP000326340"/>
    </source>
</evidence>
<organism evidence="2 3">
    <name type="scientific">Colletotrichum shisoi</name>
    <dbReference type="NCBI Taxonomy" id="2078593"/>
    <lineage>
        <taxon>Eukaryota</taxon>
        <taxon>Fungi</taxon>
        <taxon>Dikarya</taxon>
        <taxon>Ascomycota</taxon>
        <taxon>Pezizomycotina</taxon>
        <taxon>Sordariomycetes</taxon>
        <taxon>Hypocreomycetidae</taxon>
        <taxon>Glomerellales</taxon>
        <taxon>Glomerellaceae</taxon>
        <taxon>Colletotrichum</taxon>
        <taxon>Colletotrichum destructivum species complex</taxon>
    </lineage>
</organism>
<protein>
    <submittedName>
        <fullName evidence="2">Uncharacterized protein</fullName>
    </submittedName>
</protein>
<dbReference type="Proteomes" id="UP000326340">
    <property type="component" value="Unassembled WGS sequence"/>
</dbReference>
<reference evidence="2 3" key="1">
    <citation type="journal article" date="2019" name="Sci. Rep.">
        <title>Colletotrichum shisoi sp. nov., an anthracnose pathogen of Perilla frutescens in Japan: molecular phylogenetic, morphological and genomic evidence.</title>
        <authorList>
            <person name="Gan P."/>
            <person name="Tsushima A."/>
            <person name="Hiroyama R."/>
            <person name="Narusaka M."/>
            <person name="Takano Y."/>
            <person name="Narusaka Y."/>
            <person name="Kawaradani M."/>
            <person name="Damm U."/>
            <person name="Shirasu K."/>
        </authorList>
    </citation>
    <scope>NUCLEOTIDE SEQUENCE [LARGE SCALE GENOMIC DNA]</scope>
    <source>
        <strain evidence="2 3">PG-2018a</strain>
    </source>
</reference>
<feature type="region of interest" description="Disordered" evidence="1">
    <location>
        <begin position="41"/>
        <end position="80"/>
    </location>
</feature>
<accession>A0A5Q4BCP3</accession>
<evidence type="ECO:0000313" key="2">
    <source>
        <dbReference type="EMBL" id="TQN64464.1"/>
    </source>
</evidence>
<keyword evidence="3" id="KW-1185">Reference proteome</keyword>